<protein>
    <recommendedName>
        <fullName evidence="3">DUF2125 domain-containing protein</fullName>
    </recommendedName>
</protein>
<evidence type="ECO:0000313" key="1">
    <source>
        <dbReference type="EMBL" id="SOC15554.1"/>
    </source>
</evidence>
<name>A0A285T2J7_9RHOB</name>
<gene>
    <name evidence="1" type="ORF">SAMN05877831_11394</name>
</gene>
<dbReference type="RefSeq" id="WP_097070957.1">
    <property type="nucleotide sequence ID" value="NZ_OBMT01000013.1"/>
</dbReference>
<sequence>MYGKILLTGTALAGVLAWGIWWANHPHASGPGAVTLEAKLSAALGVKSPGIVVTPAFDHYIVTFAPDRVAGKAGPDRPFFATMTPWEVELKPMEGGLWQVVAPPQDLAGRIVVAPNALATLRIDYTAKGYALAGIYDESLGFLRNWQTDLATLEMVQSGAAPLGAETPSTVPTRLTGYHASGTARPGGTGIDLVLSASNTAMTQEMVLPIGTGIAQVPFRVGPSHSETRIEGLRWAAILPLLAQAQRLSGAAEEPALRQIASTAAAAMPLFDSFAASSETSDLVLALPQGPAGAARAGLEIAYSGTGAQTALTYRIDVEGMSLPATVVPAWAGPLVPRDVRLDLGVAGYDPMGFLKAVLNDYAAGIVPDAAQMEQLFPNGKLALTLAPSRIAGPAYSLDFEGAFARKLSPQSRPDLVQGTAEMTGMEHVLAALGTAPDPEQVAPAVLALTALQVIARREAAGRLRWDLEMGPEGIPNVNGTSLGDLLH</sequence>
<evidence type="ECO:0008006" key="3">
    <source>
        <dbReference type="Google" id="ProtNLM"/>
    </source>
</evidence>
<evidence type="ECO:0000313" key="2">
    <source>
        <dbReference type="Proteomes" id="UP000219111"/>
    </source>
</evidence>
<keyword evidence="2" id="KW-1185">Reference proteome</keyword>
<reference evidence="2" key="1">
    <citation type="submission" date="2017-08" db="EMBL/GenBank/DDBJ databases">
        <authorList>
            <person name="Varghese N."/>
            <person name="Submissions S."/>
        </authorList>
    </citation>
    <scope>NUCLEOTIDE SEQUENCE [LARGE SCALE GENOMIC DNA]</scope>
    <source>
        <strain evidence="2">JA276</strain>
    </source>
</reference>
<dbReference type="Proteomes" id="UP000219111">
    <property type="component" value="Unassembled WGS sequence"/>
</dbReference>
<accession>A0A285T2J7</accession>
<dbReference type="OrthoDB" id="7764370at2"/>
<dbReference type="EMBL" id="OBMT01000013">
    <property type="protein sequence ID" value="SOC15554.1"/>
    <property type="molecule type" value="Genomic_DNA"/>
</dbReference>
<dbReference type="AlphaFoldDB" id="A0A285T2J7"/>
<proteinExistence type="predicted"/>
<organism evidence="1 2">
    <name type="scientific">Rhodobacter maris</name>
    <dbReference type="NCBI Taxonomy" id="446682"/>
    <lineage>
        <taxon>Bacteria</taxon>
        <taxon>Pseudomonadati</taxon>
        <taxon>Pseudomonadota</taxon>
        <taxon>Alphaproteobacteria</taxon>
        <taxon>Rhodobacterales</taxon>
        <taxon>Rhodobacter group</taxon>
        <taxon>Rhodobacter</taxon>
    </lineage>
</organism>